<dbReference type="EMBL" id="JABEZX010000010">
    <property type="protein sequence ID" value="MBA0568601.1"/>
    <property type="molecule type" value="Genomic_DNA"/>
</dbReference>
<evidence type="ECO:0000313" key="1">
    <source>
        <dbReference type="EMBL" id="MBA0568601.1"/>
    </source>
</evidence>
<protein>
    <recommendedName>
        <fullName evidence="3">RNase H type-1 domain-containing protein</fullName>
    </recommendedName>
</protein>
<comment type="caution">
    <text evidence="1">The sequence shown here is derived from an EMBL/GenBank/DDBJ whole genome shotgun (WGS) entry which is preliminary data.</text>
</comment>
<organism evidence="1 2">
    <name type="scientific">Gossypium lobatum</name>
    <dbReference type="NCBI Taxonomy" id="34289"/>
    <lineage>
        <taxon>Eukaryota</taxon>
        <taxon>Viridiplantae</taxon>
        <taxon>Streptophyta</taxon>
        <taxon>Embryophyta</taxon>
        <taxon>Tracheophyta</taxon>
        <taxon>Spermatophyta</taxon>
        <taxon>Magnoliopsida</taxon>
        <taxon>eudicotyledons</taxon>
        <taxon>Gunneridae</taxon>
        <taxon>Pentapetalae</taxon>
        <taxon>rosids</taxon>
        <taxon>malvids</taxon>
        <taxon>Malvales</taxon>
        <taxon>Malvaceae</taxon>
        <taxon>Malvoideae</taxon>
        <taxon>Gossypium</taxon>
    </lineage>
</organism>
<gene>
    <name evidence="1" type="ORF">Golob_006080</name>
</gene>
<dbReference type="Proteomes" id="UP000593572">
    <property type="component" value="Unassembled WGS sequence"/>
</dbReference>
<accession>A0A7J8MV53</accession>
<sequence length="90" mass="10488">MHSTMETEMKSRSSSLYNQSKRETIQISVNEASISELDCLLLLQNRSCDKVLIRTDNMEEVTQWDLEYIPREENSKVDSITKIAFERNEG</sequence>
<evidence type="ECO:0008006" key="3">
    <source>
        <dbReference type="Google" id="ProtNLM"/>
    </source>
</evidence>
<dbReference type="AlphaFoldDB" id="A0A7J8MV53"/>
<evidence type="ECO:0000313" key="2">
    <source>
        <dbReference type="Proteomes" id="UP000593572"/>
    </source>
</evidence>
<keyword evidence="2" id="KW-1185">Reference proteome</keyword>
<name>A0A7J8MV53_9ROSI</name>
<reference evidence="1 2" key="1">
    <citation type="journal article" date="2019" name="Genome Biol. Evol.">
        <title>Insights into the evolution of the New World diploid cottons (Gossypium, subgenus Houzingenia) based on genome sequencing.</title>
        <authorList>
            <person name="Grover C.E."/>
            <person name="Arick M.A. 2nd"/>
            <person name="Thrash A."/>
            <person name="Conover J.L."/>
            <person name="Sanders W.S."/>
            <person name="Peterson D.G."/>
            <person name="Frelichowski J.E."/>
            <person name="Scheffler J.A."/>
            <person name="Scheffler B.E."/>
            <person name="Wendel J.F."/>
        </authorList>
    </citation>
    <scope>NUCLEOTIDE SEQUENCE [LARGE SCALE GENOMIC DNA]</scope>
    <source>
        <strain evidence="1">157</strain>
        <tissue evidence="1">Leaf</tissue>
    </source>
</reference>
<proteinExistence type="predicted"/>